<proteinExistence type="predicted"/>
<reference evidence="2" key="1">
    <citation type="submission" date="2015-03" db="EMBL/GenBank/DDBJ databases">
        <authorList>
            <person name="Urmite Genomes"/>
        </authorList>
    </citation>
    <scope>NUCLEOTIDE SEQUENCE [LARGE SCALE GENOMIC DNA]</scope>
    <source>
        <strain evidence="2">FF10</strain>
    </source>
</reference>
<dbReference type="AlphaFoldDB" id="A0A0E4H5M3"/>
<keyword evidence="2" id="KW-1185">Reference proteome</keyword>
<dbReference type="STRING" id="1608583.BN1356_02219"/>
<protein>
    <submittedName>
        <fullName evidence="1">Major tail protein</fullName>
    </submittedName>
</protein>
<dbReference type="EMBL" id="CTEN01000004">
    <property type="protein sequence ID" value="CQR25872.1"/>
    <property type="molecule type" value="Genomic_DNA"/>
</dbReference>
<dbReference type="Pfam" id="PF25681">
    <property type="entry name" value="Phage_TTP_17"/>
    <property type="match status" value="1"/>
</dbReference>
<organism evidence="1 2">
    <name type="scientific">Streptococcus varani</name>
    <dbReference type="NCBI Taxonomy" id="1608583"/>
    <lineage>
        <taxon>Bacteria</taxon>
        <taxon>Bacillati</taxon>
        <taxon>Bacillota</taxon>
        <taxon>Bacilli</taxon>
        <taxon>Lactobacillales</taxon>
        <taxon>Streptococcaceae</taxon>
        <taxon>Streptococcus</taxon>
    </lineage>
</organism>
<evidence type="ECO:0000313" key="2">
    <source>
        <dbReference type="Proteomes" id="UP000198604"/>
    </source>
</evidence>
<accession>A0A0E4H5M3</accession>
<dbReference type="InterPro" id="IPR058154">
    <property type="entry name" value="Bxb1_TTP-like"/>
</dbReference>
<evidence type="ECO:0000313" key="1">
    <source>
        <dbReference type="EMBL" id="CQR25872.1"/>
    </source>
</evidence>
<gene>
    <name evidence="1" type="ORF">BN1356_02219</name>
</gene>
<dbReference type="OrthoDB" id="2184509at2"/>
<dbReference type="RefSeq" id="WP_093651377.1">
    <property type="nucleotide sequence ID" value="NZ_CTEN01000004.1"/>
</dbReference>
<dbReference type="Proteomes" id="UP000198604">
    <property type="component" value="Unassembled WGS sequence"/>
</dbReference>
<sequence length="192" mass="20837">MGKNDNKHVTSAKPKAGGAIYSAPLGTTLPTDAATGLDAKFKNLGYVSEDGVTNEDTRSSKNIKAWGGDIVGAVQTEKEDKFTYKLIESLNVEVLKEVYGAKNVTGDLDTGIHIKSNSIELEAHAIVIDMIMGGGILKRIVLPNAKVNEVSEIKYVDGEVVGYETKLKCFPDENGDTHHEYLVKPKVTREED</sequence>
<name>A0A0E4H5M3_9STRE</name>